<dbReference type="PRINTS" id="PR00934">
    <property type="entry name" value="XHISDIPTASE"/>
</dbReference>
<accession>A0ABS9U7D9</accession>
<feature type="domain" description="Peptidase M20 dimerisation" evidence="1">
    <location>
        <begin position="209"/>
        <end position="293"/>
    </location>
</feature>
<dbReference type="InterPro" id="IPR001160">
    <property type="entry name" value="Peptidase_M20C"/>
</dbReference>
<dbReference type="Pfam" id="PF07687">
    <property type="entry name" value="M20_dimer"/>
    <property type="match status" value="1"/>
</dbReference>
<evidence type="ECO:0000259" key="1">
    <source>
        <dbReference type="Pfam" id="PF07687"/>
    </source>
</evidence>
<dbReference type="PIRSF" id="PIRSF016599">
    <property type="entry name" value="Xaa-His_dipept"/>
    <property type="match status" value="1"/>
</dbReference>
<comment type="caution">
    <text evidence="2">The sequence shown here is derived from an EMBL/GenBank/DDBJ whole genome shotgun (WGS) entry which is preliminary data.</text>
</comment>
<dbReference type="Gene3D" id="3.40.630.10">
    <property type="entry name" value="Zn peptidases"/>
    <property type="match status" value="2"/>
</dbReference>
<keyword evidence="2" id="KW-0645">Protease</keyword>
<dbReference type="InterPro" id="IPR002933">
    <property type="entry name" value="Peptidase_M20"/>
</dbReference>
<dbReference type="Pfam" id="PF01546">
    <property type="entry name" value="Peptidase_M20"/>
    <property type="match status" value="1"/>
</dbReference>
<dbReference type="PANTHER" id="PTHR43501:SF1">
    <property type="entry name" value="CYTOSOL NON-SPECIFIC DIPEPTIDASE"/>
    <property type="match status" value="1"/>
</dbReference>
<dbReference type="SUPFAM" id="SSF55031">
    <property type="entry name" value="Bacterial exopeptidase dimerisation domain"/>
    <property type="match status" value="1"/>
</dbReference>
<dbReference type="PANTHER" id="PTHR43501">
    <property type="entry name" value="CYTOSOL NON-SPECIFIC DIPEPTIDASE"/>
    <property type="match status" value="1"/>
</dbReference>
<dbReference type="NCBIfam" id="TIGR01893">
    <property type="entry name" value="aa-his-dipept"/>
    <property type="match status" value="1"/>
</dbReference>
<reference evidence="2 3" key="1">
    <citation type="submission" date="2022-03" db="EMBL/GenBank/DDBJ databases">
        <title>Sinomonas sp. isolated from a soil.</title>
        <authorList>
            <person name="Han J."/>
            <person name="Kim D.-U."/>
        </authorList>
    </citation>
    <scope>NUCLEOTIDE SEQUENCE [LARGE SCALE GENOMIC DNA]</scope>
    <source>
        <strain evidence="2 3">5-5</strain>
    </source>
</reference>
<keyword evidence="2" id="KW-0378">Hydrolase</keyword>
<sequence>MSTLKSIQPQEVFSFFESLSGIPRGSGNEKEVADWVIGFARDRGLEAVQDEMHCVLVKKPGQHGLEDAPPLILHGHLDMVCEKDEGVVHDFERDPIELRIEGDFITADGTSLGADNGIGVSYILALLDSRDLPHPPLEAVLTAMEEKGKVGAAQFDTGRLSGKRMIDFNWITEKEILAGCSGDVTFTVDIPAEWEPVPDTHSGARLLKVRGLAGGHCEFDIHLERANAVLVLARALNALHSRYDVRIAAPHGGAQNNAIPADAQALVLLRPEDAAGAAALVAELEQTLRREYSISDPGLRLELDSAETPPRAFSAQAGTRFARLTSLVPNGVLSWSLGVPGIVESSNNLGTVRTTPEGARLMSTITAAVTSRKHEILDRVRSLAALAGGGIAVEQYGLDAPEFPYHPGSPLLEVAREAFRDALGEEPDVHVSQCSLELGMFSQKVPGLDIISIGTELHDLHSPKESVNHTSVARVWPLVRTIVGRLR</sequence>
<dbReference type="InterPro" id="IPR011650">
    <property type="entry name" value="Peptidase_M20_dimer"/>
</dbReference>
<keyword evidence="2" id="KW-0224">Dipeptidase</keyword>
<dbReference type="RefSeq" id="WP_241056795.1">
    <property type="nucleotide sequence ID" value="NZ_JAKZBV010000003.1"/>
</dbReference>
<evidence type="ECO:0000313" key="2">
    <source>
        <dbReference type="EMBL" id="MCH6472610.1"/>
    </source>
</evidence>
<keyword evidence="3" id="KW-1185">Reference proteome</keyword>
<protein>
    <submittedName>
        <fullName evidence="2">Beta-Ala-His dipeptidase</fullName>
        <ecNumber evidence="2">3.4.13.20</ecNumber>
    </submittedName>
</protein>
<dbReference type="EC" id="3.4.13.20" evidence="2"/>
<gene>
    <name evidence="2" type="primary">pepD</name>
    <name evidence="2" type="ORF">L0M17_22055</name>
</gene>
<proteinExistence type="predicted"/>
<dbReference type="EMBL" id="JAKZBV010000003">
    <property type="protein sequence ID" value="MCH6472610.1"/>
    <property type="molecule type" value="Genomic_DNA"/>
</dbReference>
<dbReference type="GO" id="GO:0016805">
    <property type="term" value="F:dipeptidase activity"/>
    <property type="evidence" value="ECO:0007669"/>
    <property type="project" value="UniProtKB-KW"/>
</dbReference>
<evidence type="ECO:0000313" key="3">
    <source>
        <dbReference type="Proteomes" id="UP001202922"/>
    </source>
</evidence>
<dbReference type="SUPFAM" id="SSF53187">
    <property type="entry name" value="Zn-dependent exopeptidases"/>
    <property type="match status" value="1"/>
</dbReference>
<name>A0ABS9U7D9_9MICC</name>
<dbReference type="InterPro" id="IPR036264">
    <property type="entry name" value="Bact_exopeptidase_dim_dom"/>
</dbReference>
<organism evidence="2 3">
    <name type="scientific">Sinomonas terrae</name>
    <dbReference type="NCBI Taxonomy" id="2908838"/>
    <lineage>
        <taxon>Bacteria</taxon>
        <taxon>Bacillati</taxon>
        <taxon>Actinomycetota</taxon>
        <taxon>Actinomycetes</taxon>
        <taxon>Micrococcales</taxon>
        <taxon>Micrococcaceae</taxon>
        <taxon>Sinomonas</taxon>
    </lineage>
</organism>
<dbReference type="Proteomes" id="UP001202922">
    <property type="component" value="Unassembled WGS sequence"/>
</dbReference>